<evidence type="ECO:0000259" key="6">
    <source>
        <dbReference type="SMART" id="SM00849"/>
    </source>
</evidence>
<dbReference type="InterPro" id="IPR051453">
    <property type="entry name" value="MBL_Glyoxalase_II"/>
</dbReference>
<comment type="similarity">
    <text evidence="2">Belongs to the metallo-beta-lactamase superfamily. Glyoxalase II family.</text>
</comment>
<proteinExistence type="inferred from homology"/>
<reference evidence="7 8" key="1">
    <citation type="submission" date="2022-11" db="EMBL/GenBank/DDBJ databases">
        <title>Minimal conservation of predation-associated metabolite biosynthetic gene clusters underscores biosynthetic potential of Myxococcota including descriptions for ten novel species: Archangium lansinium sp. nov., Myxococcus landrumus sp. nov., Nannocystis bai.</title>
        <authorList>
            <person name="Ahearne A."/>
            <person name="Stevens C."/>
            <person name="Dowd S."/>
        </authorList>
    </citation>
    <scope>NUCLEOTIDE SEQUENCE [LARGE SCALE GENOMIC DNA]</scope>
    <source>
        <strain evidence="7 8">BB15-2</strain>
    </source>
</reference>
<dbReference type="InterPro" id="IPR001279">
    <property type="entry name" value="Metallo-B-lactamas"/>
</dbReference>
<name>A0ABT5E159_9BACT</name>
<dbReference type="EMBL" id="JAQNDL010000001">
    <property type="protein sequence ID" value="MDC0718713.1"/>
    <property type="molecule type" value="Genomic_DNA"/>
</dbReference>
<evidence type="ECO:0000256" key="1">
    <source>
        <dbReference type="ARBA" id="ARBA00001947"/>
    </source>
</evidence>
<evidence type="ECO:0000256" key="4">
    <source>
        <dbReference type="ARBA" id="ARBA00022801"/>
    </source>
</evidence>
<dbReference type="SMART" id="SM00849">
    <property type="entry name" value="Lactamase_B"/>
    <property type="match status" value="1"/>
</dbReference>
<keyword evidence="5" id="KW-0862">Zinc</keyword>
<dbReference type="GO" id="GO:0016787">
    <property type="term" value="F:hydrolase activity"/>
    <property type="evidence" value="ECO:0007669"/>
    <property type="project" value="UniProtKB-KW"/>
</dbReference>
<dbReference type="InterPro" id="IPR036866">
    <property type="entry name" value="RibonucZ/Hydroxyglut_hydro"/>
</dbReference>
<evidence type="ECO:0000256" key="2">
    <source>
        <dbReference type="ARBA" id="ARBA00006759"/>
    </source>
</evidence>
<protein>
    <submittedName>
        <fullName evidence="7">Hydroxyacylglutathione hydrolase family protein</fullName>
    </submittedName>
</protein>
<comment type="caution">
    <text evidence="7">The sequence shown here is derived from an EMBL/GenBank/DDBJ whole genome shotgun (WGS) entry which is preliminary data.</text>
</comment>
<keyword evidence="4 7" id="KW-0378">Hydrolase</keyword>
<evidence type="ECO:0000313" key="7">
    <source>
        <dbReference type="EMBL" id="MDC0718713.1"/>
    </source>
</evidence>
<evidence type="ECO:0000256" key="3">
    <source>
        <dbReference type="ARBA" id="ARBA00022723"/>
    </source>
</evidence>
<feature type="domain" description="Metallo-beta-lactamase" evidence="6">
    <location>
        <begin position="23"/>
        <end position="184"/>
    </location>
</feature>
<evidence type="ECO:0000313" key="8">
    <source>
        <dbReference type="Proteomes" id="UP001221686"/>
    </source>
</evidence>
<organism evidence="7 8">
    <name type="scientific">Nannocystis bainbridge</name>
    <dbReference type="NCBI Taxonomy" id="2995303"/>
    <lineage>
        <taxon>Bacteria</taxon>
        <taxon>Pseudomonadati</taxon>
        <taxon>Myxococcota</taxon>
        <taxon>Polyangia</taxon>
        <taxon>Nannocystales</taxon>
        <taxon>Nannocystaceae</taxon>
        <taxon>Nannocystis</taxon>
    </lineage>
</organism>
<dbReference type="Gene3D" id="3.60.15.10">
    <property type="entry name" value="Ribonuclease Z/Hydroxyacylglutathione hydrolase-like"/>
    <property type="match status" value="1"/>
</dbReference>
<keyword evidence="8" id="KW-1185">Reference proteome</keyword>
<dbReference type="Proteomes" id="UP001221686">
    <property type="component" value="Unassembled WGS sequence"/>
</dbReference>
<keyword evidence="3" id="KW-0479">Metal-binding</keyword>
<dbReference type="PANTHER" id="PTHR46233:SF3">
    <property type="entry name" value="HYDROXYACYLGLUTATHIONE HYDROLASE GLOC"/>
    <property type="match status" value="1"/>
</dbReference>
<dbReference type="PANTHER" id="PTHR46233">
    <property type="entry name" value="HYDROXYACYLGLUTATHIONE HYDROLASE GLOC"/>
    <property type="match status" value="1"/>
</dbReference>
<dbReference type="InterPro" id="IPR035680">
    <property type="entry name" value="Clx_II_MBL"/>
</dbReference>
<sequence>MTERSARAGDALEIVQLEVGLLQNFCEVIGCPRTGEAALVDPAFEVDRLLAEVRRRGWRVTTIFLTHTHDDHVAGLDEAAALTGAVVRCHPLEVATARRLAPQVLAVADGEEVGLGEGRVRAIFAPGHTPGCVCWFVAEPAAIVTGDVLFVGSCGRASDVEAMVDTLQRKLGGLPEETRVFPGHDYGKTATSTLGYEFATNPALRAETPAAFRRWAQGRG</sequence>
<dbReference type="SUPFAM" id="SSF56281">
    <property type="entry name" value="Metallo-hydrolase/oxidoreductase"/>
    <property type="match status" value="1"/>
</dbReference>
<comment type="cofactor">
    <cofactor evidence="1">
        <name>Zn(2+)</name>
        <dbReference type="ChEBI" id="CHEBI:29105"/>
    </cofactor>
</comment>
<dbReference type="Pfam" id="PF00753">
    <property type="entry name" value="Lactamase_B"/>
    <property type="match status" value="1"/>
</dbReference>
<dbReference type="CDD" id="cd07723">
    <property type="entry name" value="hydroxyacylglutathione_hydrolase_MBL-fold"/>
    <property type="match status" value="1"/>
</dbReference>
<dbReference type="RefSeq" id="WP_272087190.1">
    <property type="nucleotide sequence ID" value="NZ_JAQNDL010000001.1"/>
</dbReference>
<accession>A0ABT5E159</accession>
<evidence type="ECO:0000256" key="5">
    <source>
        <dbReference type="ARBA" id="ARBA00022833"/>
    </source>
</evidence>
<gene>
    <name evidence="7" type="ORF">POL25_17555</name>
</gene>